<feature type="transmembrane region" description="Helical" evidence="5">
    <location>
        <begin position="126"/>
        <end position="145"/>
    </location>
</feature>
<evidence type="ECO:0000313" key="7">
    <source>
        <dbReference type="Proteomes" id="UP000294581"/>
    </source>
</evidence>
<keyword evidence="4 5" id="KW-0472">Membrane</keyword>
<evidence type="ECO:0000256" key="2">
    <source>
        <dbReference type="ARBA" id="ARBA00022692"/>
    </source>
</evidence>
<dbReference type="PANTHER" id="PTHR35529:SF2">
    <property type="entry name" value="SPORULATION PROTEIN YTAF-RELATED"/>
    <property type="match status" value="1"/>
</dbReference>
<evidence type="ECO:0000256" key="1">
    <source>
        <dbReference type="ARBA" id="ARBA00022475"/>
    </source>
</evidence>
<dbReference type="EMBL" id="SORF01000007">
    <property type="protein sequence ID" value="TDY46312.1"/>
    <property type="molecule type" value="Genomic_DNA"/>
</dbReference>
<sequence>MTIATILTLLGLGIAANLDNAGVGIAYGVRRIQISTIANLLIAAISGVATLLSGWVGNTVSRYVHPQISNWLGAVVIMAVGIWVITEPIRSRRKRRRRNSGVIGRILDDPAAADFDNSQSISLTEASILGVALALNAFAGGFDAGVTHLSIWATVASVTVFSFILLGLAAYLGRRYAAQALGDKATYIAGVLLILIGIHQVW</sequence>
<reference evidence="6 7" key="1">
    <citation type="submission" date="2019-03" db="EMBL/GenBank/DDBJ databases">
        <title>Genomic Encyclopedia of Type Strains, Phase IV (KMG-IV): sequencing the most valuable type-strain genomes for metagenomic binning, comparative biology and taxonomic classification.</title>
        <authorList>
            <person name="Goeker M."/>
        </authorList>
    </citation>
    <scope>NUCLEOTIDE SEQUENCE [LARGE SCALE GENOMIC DNA]</scope>
    <source>
        <strain evidence="6 7">DSM 17974</strain>
    </source>
</reference>
<accession>A0A4R8LP06</accession>
<dbReference type="OrthoDB" id="1679205at2"/>
<comment type="caution">
    <text evidence="6">The sequence shown here is derived from an EMBL/GenBank/DDBJ whole genome shotgun (WGS) entry which is preliminary data.</text>
</comment>
<organism evidence="6 7">
    <name type="scientific">Alicyclobacillus sacchari</name>
    <dbReference type="NCBI Taxonomy" id="392010"/>
    <lineage>
        <taxon>Bacteria</taxon>
        <taxon>Bacillati</taxon>
        <taxon>Bacillota</taxon>
        <taxon>Bacilli</taxon>
        <taxon>Bacillales</taxon>
        <taxon>Alicyclobacillaceae</taxon>
        <taxon>Alicyclobacillus</taxon>
    </lineage>
</organism>
<evidence type="ECO:0000256" key="3">
    <source>
        <dbReference type="ARBA" id="ARBA00022989"/>
    </source>
</evidence>
<dbReference type="NCBIfam" id="TIGR02840">
    <property type="entry name" value="spore_YtaF"/>
    <property type="match status" value="1"/>
</dbReference>
<feature type="transmembrane region" description="Helical" evidence="5">
    <location>
        <begin position="151"/>
        <end position="173"/>
    </location>
</feature>
<dbReference type="InterPro" id="IPR003810">
    <property type="entry name" value="Mntp/YtaF"/>
</dbReference>
<keyword evidence="7" id="KW-1185">Reference proteome</keyword>
<evidence type="ECO:0000256" key="5">
    <source>
        <dbReference type="SAM" id="Phobius"/>
    </source>
</evidence>
<feature type="transmembrane region" description="Helical" evidence="5">
    <location>
        <begin position="6"/>
        <end position="29"/>
    </location>
</feature>
<dbReference type="RefSeq" id="WP_134159670.1">
    <property type="nucleotide sequence ID" value="NZ_BSUS01000001.1"/>
</dbReference>
<keyword evidence="2 5" id="KW-0812">Transmembrane</keyword>
<proteinExistence type="predicted"/>
<keyword evidence="1" id="KW-1003">Cell membrane</keyword>
<dbReference type="PANTHER" id="PTHR35529">
    <property type="entry name" value="MANGANESE EFFLUX PUMP MNTP-RELATED"/>
    <property type="match status" value="1"/>
</dbReference>
<dbReference type="InterPro" id="IPR014205">
    <property type="entry name" value="Spore_YtaF"/>
</dbReference>
<dbReference type="AlphaFoldDB" id="A0A4R8LP06"/>
<gene>
    <name evidence="6" type="ORF">C7445_10792</name>
</gene>
<evidence type="ECO:0000256" key="4">
    <source>
        <dbReference type="ARBA" id="ARBA00023136"/>
    </source>
</evidence>
<evidence type="ECO:0000313" key="6">
    <source>
        <dbReference type="EMBL" id="TDY46312.1"/>
    </source>
</evidence>
<protein>
    <submittedName>
        <fullName evidence="6">Putative sporulation protein YtaF</fullName>
    </submittedName>
</protein>
<feature type="transmembrane region" description="Helical" evidence="5">
    <location>
        <begin position="68"/>
        <end position="86"/>
    </location>
</feature>
<keyword evidence="3 5" id="KW-1133">Transmembrane helix</keyword>
<dbReference type="Proteomes" id="UP000294581">
    <property type="component" value="Unassembled WGS sequence"/>
</dbReference>
<feature type="transmembrane region" description="Helical" evidence="5">
    <location>
        <begin position="185"/>
        <end position="201"/>
    </location>
</feature>
<feature type="transmembrane region" description="Helical" evidence="5">
    <location>
        <begin position="36"/>
        <end position="56"/>
    </location>
</feature>
<dbReference type="Pfam" id="PF02659">
    <property type="entry name" value="Mntp"/>
    <property type="match status" value="1"/>
</dbReference>
<name>A0A4R8LP06_9BACL</name>